<accession>A0ABS3NIT6</accession>
<evidence type="ECO:0000256" key="5">
    <source>
        <dbReference type="ARBA" id="ARBA00022777"/>
    </source>
</evidence>
<dbReference type="Pfam" id="PF01163">
    <property type="entry name" value="RIO1"/>
    <property type="match status" value="1"/>
</dbReference>
<evidence type="ECO:0000256" key="2">
    <source>
        <dbReference type="ARBA" id="ARBA00022527"/>
    </source>
</evidence>
<dbReference type="EMBL" id="JAGDFX010000016">
    <property type="protein sequence ID" value="MBO1520478.1"/>
    <property type="molecule type" value="Genomic_DNA"/>
</dbReference>
<gene>
    <name evidence="11" type="ORF">J3U76_12710</name>
</gene>
<dbReference type="EC" id="2.7.11.1" evidence="1"/>
<keyword evidence="12" id="KW-1185">Reference proteome</keyword>
<evidence type="ECO:0000256" key="4">
    <source>
        <dbReference type="ARBA" id="ARBA00022741"/>
    </source>
</evidence>
<keyword evidence="4" id="KW-0547">Nucleotide-binding</keyword>
<dbReference type="SUPFAM" id="SSF56112">
    <property type="entry name" value="Protein kinase-like (PK-like)"/>
    <property type="match status" value="1"/>
</dbReference>
<keyword evidence="9" id="KW-1133">Transmembrane helix</keyword>
<comment type="caution">
    <text evidence="11">The sequence shown here is derived from an EMBL/GenBank/DDBJ whole genome shotgun (WGS) entry which is preliminary data.</text>
</comment>
<feature type="transmembrane region" description="Helical" evidence="9">
    <location>
        <begin position="231"/>
        <end position="250"/>
    </location>
</feature>
<evidence type="ECO:0000256" key="7">
    <source>
        <dbReference type="ARBA" id="ARBA00047899"/>
    </source>
</evidence>
<evidence type="ECO:0000256" key="3">
    <source>
        <dbReference type="ARBA" id="ARBA00022679"/>
    </source>
</evidence>
<evidence type="ECO:0000256" key="1">
    <source>
        <dbReference type="ARBA" id="ARBA00012513"/>
    </source>
</evidence>
<keyword evidence="6" id="KW-0067">ATP-binding</keyword>
<protein>
    <recommendedName>
        <fullName evidence="1">non-specific serine/threonine protein kinase</fullName>
        <ecNumber evidence="1">2.7.11.1</ecNumber>
    </recommendedName>
</protein>
<evidence type="ECO:0000256" key="6">
    <source>
        <dbReference type="ARBA" id="ARBA00022840"/>
    </source>
</evidence>
<feature type="domain" description="RIO-type" evidence="10">
    <location>
        <begin position="55"/>
        <end position="162"/>
    </location>
</feature>
<reference evidence="11 12" key="1">
    <citation type="submission" date="2021-03" db="EMBL/GenBank/DDBJ databases">
        <title>Oceanisphaera sp. nov., isolated from the intestine.</title>
        <authorList>
            <person name="Zhao L.-H."/>
            <person name="Shi L.-F."/>
        </authorList>
    </citation>
    <scope>NUCLEOTIDE SEQUENCE [LARGE SCALE GENOMIC DNA]</scope>
    <source>
        <strain evidence="11 12">DM8</strain>
    </source>
</reference>
<comment type="catalytic activity">
    <reaction evidence="7">
        <text>L-threonyl-[protein] + ATP = O-phospho-L-threonyl-[protein] + ADP + H(+)</text>
        <dbReference type="Rhea" id="RHEA:46608"/>
        <dbReference type="Rhea" id="RHEA-COMP:11060"/>
        <dbReference type="Rhea" id="RHEA-COMP:11605"/>
        <dbReference type="ChEBI" id="CHEBI:15378"/>
        <dbReference type="ChEBI" id="CHEBI:30013"/>
        <dbReference type="ChEBI" id="CHEBI:30616"/>
        <dbReference type="ChEBI" id="CHEBI:61977"/>
        <dbReference type="ChEBI" id="CHEBI:456216"/>
        <dbReference type="EC" id="2.7.11.1"/>
    </reaction>
</comment>
<dbReference type="InterPro" id="IPR011009">
    <property type="entry name" value="Kinase-like_dom_sf"/>
</dbReference>
<dbReference type="Gene3D" id="1.10.510.10">
    <property type="entry name" value="Transferase(Phosphotransferase) domain 1"/>
    <property type="match status" value="1"/>
</dbReference>
<evidence type="ECO:0000259" key="10">
    <source>
        <dbReference type="Pfam" id="PF01163"/>
    </source>
</evidence>
<keyword evidence="9" id="KW-0812">Transmembrane</keyword>
<comment type="catalytic activity">
    <reaction evidence="8">
        <text>L-seryl-[protein] + ATP = O-phospho-L-seryl-[protein] + ADP + H(+)</text>
        <dbReference type="Rhea" id="RHEA:17989"/>
        <dbReference type="Rhea" id="RHEA-COMP:9863"/>
        <dbReference type="Rhea" id="RHEA-COMP:11604"/>
        <dbReference type="ChEBI" id="CHEBI:15378"/>
        <dbReference type="ChEBI" id="CHEBI:29999"/>
        <dbReference type="ChEBI" id="CHEBI:30616"/>
        <dbReference type="ChEBI" id="CHEBI:83421"/>
        <dbReference type="ChEBI" id="CHEBI:456216"/>
        <dbReference type="EC" id="2.7.11.1"/>
    </reaction>
</comment>
<proteinExistence type="predicted"/>
<evidence type="ECO:0000313" key="11">
    <source>
        <dbReference type="EMBL" id="MBO1520478.1"/>
    </source>
</evidence>
<keyword evidence="9" id="KW-0472">Membrane</keyword>
<organism evidence="11 12">
    <name type="scientific">Oceanisphaera pacifica</name>
    <dbReference type="NCBI Taxonomy" id="2818389"/>
    <lineage>
        <taxon>Bacteria</taxon>
        <taxon>Pseudomonadati</taxon>
        <taxon>Pseudomonadota</taxon>
        <taxon>Gammaproteobacteria</taxon>
        <taxon>Aeromonadales</taxon>
        <taxon>Aeromonadaceae</taxon>
        <taxon>Oceanisphaera</taxon>
    </lineage>
</organism>
<keyword evidence="2" id="KW-0723">Serine/threonine-protein kinase</keyword>
<keyword evidence="5" id="KW-0418">Kinase</keyword>
<dbReference type="Proteomes" id="UP000664882">
    <property type="component" value="Unassembled WGS sequence"/>
</dbReference>
<evidence type="ECO:0000313" key="12">
    <source>
        <dbReference type="Proteomes" id="UP000664882"/>
    </source>
</evidence>
<evidence type="ECO:0000256" key="9">
    <source>
        <dbReference type="SAM" id="Phobius"/>
    </source>
</evidence>
<dbReference type="RefSeq" id="WP_208006353.1">
    <property type="nucleotide sequence ID" value="NZ_JAGDFX010000016.1"/>
</dbReference>
<name>A0ABS3NIT6_9GAMM</name>
<keyword evidence="3" id="KW-0808">Transferase</keyword>
<dbReference type="InterPro" id="IPR018934">
    <property type="entry name" value="RIO_dom"/>
</dbReference>
<sequence>MSFDKGNSLDCLDVHAHGTSGSKRWHKPATVVTVDQCGEKRIMKTYPLLFFPLSYCFRLLARHEYKMLKKAEELVFTPNQVRWNANGGGGVCYQYLKGFSLKELQENGEIPKEFFVKLYAAVQQLHQTGMVHLDLGNSGNILMTPSGEPKIIDFGSAVLLKHLPIMSKNWARKKDLLGVLKLWYRFDRKRMPGGLRNYYRTHYKKNLYTPKRFYKALKRSLFSQQQEIQSFSPIIGILALFFGLLMLLSLL</sequence>
<evidence type="ECO:0000256" key="8">
    <source>
        <dbReference type="ARBA" id="ARBA00048679"/>
    </source>
</evidence>